<reference evidence="4" key="2">
    <citation type="submission" date="2025-08" db="UniProtKB">
        <authorList>
            <consortium name="Ensembl"/>
        </authorList>
    </citation>
    <scope>IDENTIFICATION</scope>
</reference>
<dbReference type="PANTHER" id="PTHR23389:SF6">
    <property type="entry name" value="REPLICATION FACTOR C SUBUNIT 1"/>
    <property type="match status" value="1"/>
</dbReference>
<dbReference type="Pfam" id="PF08519">
    <property type="entry name" value="RFC1"/>
    <property type="match status" value="1"/>
</dbReference>
<dbReference type="Ensembl" id="ENSPEMT00000040334.1">
    <property type="protein sequence ID" value="ENSPEMP00000031235.1"/>
    <property type="gene ID" value="ENSPEMG00000025101.1"/>
</dbReference>
<dbReference type="GO" id="GO:0005663">
    <property type="term" value="C:DNA replication factor C complex"/>
    <property type="evidence" value="ECO:0007669"/>
    <property type="project" value="InterPro"/>
</dbReference>
<feature type="compositionally biased region" description="Basic and acidic residues" evidence="2">
    <location>
        <begin position="111"/>
        <end position="123"/>
    </location>
</feature>
<dbReference type="Proteomes" id="UP000694547">
    <property type="component" value="Chromosome 9"/>
</dbReference>
<dbReference type="InterPro" id="IPR013725">
    <property type="entry name" value="DNA_replication_fac_RFC1_C"/>
</dbReference>
<evidence type="ECO:0000313" key="4">
    <source>
        <dbReference type="Ensembl" id="ENSPEMP00000031235.1"/>
    </source>
</evidence>
<feature type="domain" description="DNA replication factor RFC1 C-terminal" evidence="3">
    <location>
        <begin position="1"/>
        <end position="73"/>
    </location>
</feature>
<dbReference type="GO" id="GO:0005634">
    <property type="term" value="C:nucleus"/>
    <property type="evidence" value="ECO:0007669"/>
    <property type="project" value="TreeGrafter"/>
</dbReference>
<reference evidence="4" key="3">
    <citation type="submission" date="2025-09" db="UniProtKB">
        <authorList>
            <consortium name="Ensembl"/>
        </authorList>
    </citation>
    <scope>IDENTIFICATION</scope>
</reference>
<proteinExistence type="predicted"/>
<accession>A0A8C8W251</accession>
<evidence type="ECO:0000256" key="1">
    <source>
        <dbReference type="ARBA" id="ARBA00022705"/>
    </source>
</evidence>
<dbReference type="GO" id="GO:0003677">
    <property type="term" value="F:DNA binding"/>
    <property type="evidence" value="ECO:0007669"/>
    <property type="project" value="TreeGrafter"/>
</dbReference>
<protein>
    <recommendedName>
        <fullName evidence="3">DNA replication factor RFC1 C-terminal domain-containing protein</fullName>
    </recommendedName>
</protein>
<reference evidence="4 5" key="1">
    <citation type="submission" date="2018-10" db="EMBL/GenBank/DDBJ databases">
        <title>Improved assembly of the deer mouse Peromyscus maniculatus genome.</title>
        <authorList>
            <person name="Lassance J.-M."/>
            <person name="Hoekstra H.E."/>
        </authorList>
    </citation>
    <scope>NUCLEOTIDE SEQUENCE [LARGE SCALE GENOMIC DNA]</scope>
</reference>
<organism evidence="4 5">
    <name type="scientific">Peromyscus maniculatus bairdii</name>
    <name type="common">Prairie deer mouse</name>
    <dbReference type="NCBI Taxonomy" id="230844"/>
    <lineage>
        <taxon>Eukaryota</taxon>
        <taxon>Metazoa</taxon>
        <taxon>Chordata</taxon>
        <taxon>Craniata</taxon>
        <taxon>Vertebrata</taxon>
        <taxon>Euteleostomi</taxon>
        <taxon>Mammalia</taxon>
        <taxon>Eutheria</taxon>
        <taxon>Euarchontoglires</taxon>
        <taxon>Glires</taxon>
        <taxon>Rodentia</taxon>
        <taxon>Myomorpha</taxon>
        <taxon>Muroidea</taxon>
        <taxon>Cricetidae</taxon>
        <taxon>Neotominae</taxon>
        <taxon>Peromyscus</taxon>
    </lineage>
</organism>
<evidence type="ECO:0000256" key="2">
    <source>
        <dbReference type="SAM" id="MobiDB-lite"/>
    </source>
</evidence>
<dbReference type="AlphaFoldDB" id="A0A8C8W251"/>
<keyword evidence="5" id="KW-1185">Reference proteome</keyword>
<feature type="region of interest" description="Disordered" evidence="2">
    <location>
        <begin position="96"/>
        <end position="124"/>
    </location>
</feature>
<evidence type="ECO:0000259" key="3">
    <source>
        <dbReference type="Pfam" id="PF08519"/>
    </source>
</evidence>
<dbReference type="GO" id="GO:0003689">
    <property type="term" value="F:DNA clamp loader activity"/>
    <property type="evidence" value="ECO:0007669"/>
    <property type="project" value="InterPro"/>
</dbReference>
<dbReference type="PANTHER" id="PTHR23389">
    <property type="entry name" value="CHROMOSOME TRANSMISSION FIDELITY FACTOR 18"/>
    <property type="match status" value="1"/>
</dbReference>
<dbReference type="GeneTree" id="ENSGT00730000111066"/>
<name>A0A8C8W251_PERMB</name>
<sequence length="136" mass="15299">MDYLSHIRDALVRPLASQGVEGVQHVVTLMDTYFLMREDFENIMEVSSWGGQPSPFSRLDPKVKAAFTRAYNKEVHLTPYSLQVVKTLRLSTGPALDSEYHEELQEEDSQSDEKEQDAIETDKSAPAVIIFPIVGA</sequence>
<evidence type="ECO:0000313" key="5">
    <source>
        <dbReference type="Proteomes" id="UP000694547"/>
    </source>
</evidence>
<dbReference type="GO" id="GO:0006260">
    <property type="term" value="P:DNA replication"/>
    <property type="evidence" value="ECO:0007669"/>
    <property type="project" value="UniProtKB-KW"/>
</dbReference>
<dbReference type="GO" id="GO:0005524">
    <property type="term" value="F:ATP binding"/>
    <property type="evidence" value="ECO:0007669"/>
    <property type="project" value="InterPro"/>
</dbReference>
<keyword evidence="1" id="KW-0235">DNA replication</keyword>
<dbReference type="GO" id="GO:0061860">
    <property type="term" value="F:DNA clamp unloader activity"/>
    <property type="evidence" value="ECO:0007669"/>
    <property type="project" value="TreeGrafter"/>
</dbReference>